<protein>
    <recommendedName>
        <fullName evidence="5">Coiled-coil domain-containing protein 86</fullName>
    </recommendedName>
</protein>
<proteinExistence type="inferred from homology"/>
<keyword evidence="8" id="KW-0698">rRNA processing</keyword>
<dbReference type="PhylomeDB" id="T1J5C3"/>
<sequence length="122" mass="14753">MKPQNKGKEIAVKDNLRGKNKSGRIWKTVKKRFSSINNVKPLKSTWKKKEEKRMELSQTKEHAKRLKEARNKALREKRERQEENKKRRLENEKKSEIVQSIKNVRKLKRMSKKQFQATIQKR</sequence>
<dbReference type="OMA" id="CSHRHSE"/>
<dbReference type="EMBL" id="JH431859">
    <property type="status" value="NOT_ANNOTATED_CDS"/>
    <property type="molecule type" value="Genomic_DNA"/>
</dbReference>
<name>T1J5C3_STRMM</name>
<evidence type="ECO:0000256" key="2">
    <source>
        <dbReference type="ARBA" id="ARBA00004286"/>
    </source>
</evidence>
<dbReference type="PANTHER" id="PTHR13557">
    <property type="entry name" value="COILED-COIL DOMAIN-CONTAINING PROTEIN 86"/>
    <property type="match status" value="1"/>
</dbReference>
<evidence type="ECO:0000256" key="1">
    <source>
        <dbReference type="ARBA" id="ARBA00004090"/>
    </source>
</evidence>
<dbReference type="Proteomes" id="UP000014500">
    <property type="component" value="Unassembled WGS sequence"/>
</dbReference>
<evidence type="ECO:0000256" key="9">
    <source>
        <dbReference type="ARBA" id="ARBA00022553"/>
    </source>
</evidence>
<keyword evidence="9" id="KW-0597">Phosphoprotein</keyword>
<dbReference type="PANTHER" id="PTHR13557:SF1">
    <property type="entry name" value="COILED-COIL DOMAIN-CONTAINING PROTEIN 86"/>
    <property type="match status" value="1"/>
</dbReference>
<accession>T1J5C3</accession>
<dbReference type="STRING" id="126957.T1J5C3"/>
<keyword evidence="11" id="KW-0175">Coiled coil</keyword>
<dbReference type="GO" id="GO:0005694">
    <property type="term" value="C:chromosome"/>
    <property type="evidence" value="ECO:0007669"/>
    <property type="project" value="UniProtKB-SubCell"/>
</dbReference>
<comment type="function">
    <text evidence="1">Involved in nucleolar integrity and required for processing of the pre-rRNA for the 60S ribosome subunit.</text>
</comment>
<evidence type="ECO:0000256" key="14">
    <source>
        <dbReference type="SAM" id="MobiDB-lite"/>
    </source>
</evidence>
<comment type="similarity">
    <text evidence="4">Belongs to the CGR1 family.</text>
</comment>
<dbReference type="InterPro" id="IPR026570">
    <property type="entry name" value="CCDC86"/>
</dbReference>
<comment type="function">
    <text evidence="13">Required for proper chromosome segregation during mitosis and error-free mitotic progression.</text>
</comment>
<organism evidence="15 16">
    <name type="scientific">Strigamia maritima</name>
    <name type="common">European centipede</name>
    <name type="synonym">Geophilus maritimus</name>
    <dbReference type="NCBI Taxonomy" id="126957"/>
    <lineage>
        <taxon>Eukaryota</taxon>
        <taxon>Metazoa</taxon>
        <taxon>Ecdysozoa</taxon>
        <taxon>Arthropoda</taxon>
        <taxon>Myriapoda</taxon>
        <taxon>Chilopoda</taxon>
        <taxon>Pleurostigmophora</taxon>
        <taxon>Geophilomorpha</taxon>
        <taxon>Linotaeniidae</taxon>
        <taxon>Strigamia</taxon>
    </lineage>
</organism>
<evidence type="ECO:0000256" key="6">
    <source>
        <dbReference type="ARBA" id="ARBA00022454"/>
    </source>
</evidence>
<evidence type="ECO:0000256" key="11">
    <source>
        <dbReference type="ARBA" id="ARBA00023054"/>
    </source>
</evidence>
<feature type="compositionally biased region" description="Basic and acidic residues" evidence="14">
    <location>
        <begin position="47"/>
        <end position="96"/>
    </location>
</feature>
<evidence type="ECO:0000256" key="5">
    <source>
        <dbReference type="ARBA" id="ARBA00016738"/>
    </source>
</evidence>
<reference evidence="15" key="2">
    <citation type="submission" date="2015-02" db="UniProtKB">
        <authorList>
            <consortium name="EnsemblMetazoa"/>
        </authorList>
    </citation>
    <scope>IDENTIFICATION</scope>
</reference>
<dbReference type="AlphaFoldDB" id="T1J5C3"/>
<dbReference type="Pfam" id="PF03879">
    <property type="entry name" value="Cgr1"/>
    <property type="match status" value="1"/>
</dbReference>
<evidence type="ECO:0000256" key="8">
    <source>
        <dbReference type="ARBA" id="ARBA00022552"/>
    </source>
</evidence>
<reference evidence="16" key="1">
    <citation type="submission" date="2011-05" db="EMBL/GenBank/DDBJ databases">
        <authorList>
            <person name="Richards S.R."/>
            <person name="Qu J."/>
            <person name="Jiang H."/>
            <person name="Jhangiani S.N."/>
            <person name="Agravi P."/>
            <person name="Goodspeed R."/>
            <person name="Gross S."/>
            <person name="Mandapat C."/>
            <person name="Jackson L."/>
            <person name="Mathew T."/>
            <person name="Pu L."/>
            <person name="Thornton R."/>
            <person name="Saada N."/>
            <person name="Wilczek-Boney K.B."/>
            <person name="Lee S."/>
            <person name="Kovar C."/>
            <person name="Wu Y."/>
            <person name="Scherer S.E."/>
            <person name="Worley K.C."/>
            <person name="Muzny D.M."/>
            <person name="Gibbs R."/>
        </authorList>
    </citation>
    <scope>NUCLEOTIDE SEQUENCE</scope>
    <source>
        <strain evidence="16">Brora</strain>
    </source>
</reference>
<dbReference type="InterPro" id="IPR005579">
    <property type="entry name" value="Cgr1-like"/>
</dbReference>
<dbReference type="GO" id="GO:0006364">
    <property type="term" value="P:rRNA processing"/>
    <property type="evidence" value="ECO:0007669"/>
    <property type="project" value="UniProtKB-KW"/>
</dbReference>
<dbReference type="GO" id="GO:0005730">
    <property type="term" value="C:nucleolus"/>
    <property type="evidence" value="ECO:0007669"/>
    <property type="project" value="UniProtKB-SubCell"/>
</dbReference>
<dbReference type="eggNOG" id="KOG4538">
    <property type="taxonomic scope" value="Eukaryota"/>
</dbReference>
<keyword evidence="12" id="KW-0539">Nucleus</keyword>
<evidence type="ECO:0000256" key="12">
    <source>
        <dbReference type="ARBA" id="ARBA00023242"/>
    </source>
</evidence>
<keyword evidence="16" id="KW-1185">Reference proteome</keyword>
<evidence type="ECO:0000256" key="3">
    <source>
        <dbReference type="ARBA" id="ARBA00004604"/>
    </source>
</evidence>
<evidence type="ECO:0000256" key="7">
    <source>
        <dbReference type="ARBA" id="ARBA00022517"/>
    </source>
</evidence>
<evidence type="ECO:0000256" key="4">
    <source>
        <dbReference type="ARBA" id="ARBA00007869"/>
    </source>
</evidence>
<feature type="compositionally biased region" description="Basic residues" evidence="14">
    <location>
        <begin position="103"/>
        <end position="112"/>
    </location>
</feature>
<dbReference type="HOGENOM" id="CLU_118763_2_0_1"/>
<evidence type="ECO:0000313" key="15">
    <source>
        <dbReference type="EnsemblMetazoa" id="SMAR008822-PA"/>
    </source>
</evidence>
<evidence type="ECO:0000313" key="16">
    <source>
        <dbReference type="Proteomes" id="UP000014500"/>
    </source>
</evidence>
<keyword evidence="10" id="KW-0164">Citrullination</keyword>
<keyword evidence="7" id="KW-0690">Ribosome biogenesis</keyword>
<feature type="region of interest" description="Disordered" evidence="14">
    <location>
        <begin position="45"/>
        <end position="122"/>
    </location>
</feature>
<feature type="compositionally biased region" description="Basic and acidic residues" evidence="14">
    <location>
        <begin position="1"/>
        <end position="17"/>
    </location>
</feature>
<feature type="compositionally biased region" description="Polar residues" evidence="14">
    <location>
        <begin position="113"/>
        <end position="122"/>
    </location>
</feature>
<dbReference type="EnsemblMetazoa" id="SMAR008822-RA">
    <property type="protein sequence ID" value="SMAR008822-PA"/>
    <property type="gene ID" value="SMAR008822"/>
</dbReference>
<comment type="subcellular location">
    <subcellularLocation>
        <location evidence="2">Chromosome</location>
    </subcellularLocation>
    <subcellularLocation>
        <location evidence="3">Nucleus</location>
        <location evidence="3">Nucleolus</location>
    </subcellularLocation>
</comment>
<evidence type="ECO:0000256" key="10">
    <source>
        <dbReference type="ARBA" id="ARBA00022934"/>
    </source>
</evidence>
<evidence type="ECO:0000256" key="13">
    <source>
        <dbReference type="ARBA" id="ARBA00093307"/>
    </source>
</evidence>
<feature type="region of interest" description="Disordered" evidence="14">
    <location>
        <begin position="1"/>
        <end position="21"/>
    </location>
</feature>
<keyword evidence="6" id="KW-0158">Chromosome</keyword>